<dbReference type="RefSeq" id="XP_008073127.1">
    <property type="nucleotide sequence ID" value="XM_008074936.1"/>
</dbReference>
<proteinExistence type="predicted"/>
<dbReference type="STRING" id="948595.L2GYZ0"/>
<dbReference type="Proteomes" id="UP000011081">
    <property type="component" value="Unassembled WGS sequence"/>
</dbReference>
<dbReference type="InParanoid" id="L2GYZ0"/>
<name>L2GYZ0_VAVCU</name>
<dbReference type="OMA" id="QRAWTIQ"/>
<reference evidence="3" key="1">
    <citation type="submission" date="2011-03" db="EMBL/GenBank/DDBJ databases">
        <title>The genome sequence of Vavraia culicis strain floridensis.</title>
        <authorList>
            <consortium name="The Broad Institute Genome Sequencing Platform"/>
            <person name="Cuomo C."/>
            <person name="Becnel J."/>
            <person name="Sanscrainte N."/>
            <person name="Young S.K."/>
            <person name="Zeng Q."/>
            <person name="Gargeya S."/>
            <person name="Fitzgerald M."/>
            <person name="Haas B."/>
            <person name="Abouelleil A."/>
            <person name="Alvarado L."/>
            <person name="Arachchi H.M."/>
            <person name="Berlin A."/>
            <person name="Chapman S.B."/>
            <person name="Gearin G."/>
            <person name="Goldberg J."/>
            <person name="Griggs A."/>
            <person name="Gujja S."/>
            <person name="Hansen M."/>
            <person name="Heiman D."/>
            <person name="Howarth C."/>
            <person name="Larimer J."/>
            <person name="Lui A."/>
            <person name="MacDonald P.J.P."/>
            <person name="McCowen C."/>
            <person name="Montmayeur A."/>
            <person name="Murphy C."/>
            <person name="Neiman D."/>
            <person name="Pearson M."/>
            <person name="Priest M."/>
            <person name="Roberts A."/>
            <person name="Saif S."/>
            <person name="Shea T."/>
            <person name="Sisk P."/>
            <person name="Stolte C."/>
            <person name="Sykes S."/>
            <person name="Wortman J."/>
            <person name="Nusbaum C."/>
            <person name="Birren B."/>
        </authorList>
    </citation>
    <scope>NUCLEOTIDE SEQUENCE [LARGE SCALE GENOMIC DNA]</scope>
    <source>
        <strain evidence="3">floridensis</strain>
    </source>
</reference>
<accession>L2GYZ0</accession>
<feature type="region of interest" description="Disordered" evidence="1">
    <location>
        <begin position="433"/>
        <end position="452"/>
    </location>
</feature>
<sequence length="791" mass="93040">MTIYAEVMRKWNKTVKLMKNEINEEKKRRFKERKRNVKKTKVASGEMLVKKEMNGVRETLDDYQLIELKEMKEIAKLEEEKIMKMREEIRKRELALKEQQRKNEIERKKDELRKKREEEAKRKEEMARKKREEEAKRKEEMARKKEEEEAKRKEEMARKKEEEEAKRKEELARKKEEEEAKRKDEMARKKEEEITKRKDEMKKKSNIKDEVGNKRKEEQSKDHLEQEDGLVKEHKDEIKRTREIKACKRRQKSITVKKELQRDDEYVKLEDECKYNPTNEMKRDISVVSGVEHEREDGTSTIRSTTRKKRDTTAIGSLVKNKRRGNATTFLKQSTRNGNENGESATERVAKCGDKPVHGTKMEKDEGCPVDGARIEERAVHSKLTKDPVEQVTFLQQHLNALEMDKNKESKKTRSVCRRNVRNDAIIASTVRTSNENVHEKTNDENNPFHTTDESVRKENVYSGCLISALDRSKIEQLQGDVSKRLAEKIAEESKNVLKPKNNNVQMPPFGVDITGKIERVPERSHNEENINPDLEKERFHKRMIENSQLVEELMKPFPCRKSSIKIFLPKKASSSHSSSNGDLKDENNSYVRRLNIYKKKHHQTRRQLRRQHILMQKNKQLNQAFEKVKNLFLEKKIRESILVNNSLMDQSIRVEENNKVDQSVRKPLFEVPGKETIPTSRRPDLIYRKAIDKKMSGLRFSTPRKSFDPSSFVPKTNLPSFNAKNEDVFKTSFKKKAWAVEDNITDIVSNQNHFEIEQYFSAPAIDICAMFPAARSISNDSPNKFVTNSQ</sequence>
<feature type="region of interest" description="Disordered" evidence="1">
    <location>
        <begin position="94"/>
        <end position="233"/>
    </location>
</feature>
<evidence type="ECO:0000256" key="1">
    <source>
        <dbReference type="SAM" id="MobiDB-lite"/>
    </source>
</evidence>
<dbReference type="EMBL" id="GL877404">
    <property type="protein sequence ID" value="ELA48498.1"/>
    <property type="molecule type" value="Genomic_DNA"/>
</dbReference>
<organism evidence="2 3">
    <name type="scientific">Vavraia culicis (isolate floridensis)</name>
    <name type="common">Microsporidian parasite</name>
    <dbReference type="NCBI Taxonomy" id="948595"/>
    <lineage>
        <taxon>Eukaryota</taxon>
        <taxon>Fungi</taxon>
        <taxon>Fungi incertae sedis</taxon>
        <taxon>Microsporidia</taxon>
        <taxon>Pleistophoridae</taxon>
        <taxon>Vavraia</taxon>
    </lineage>
</organism>
<evidence type="ECO:0000313" key="2">
    <source>
        <dbReference type="EMBL" id="ELA48498.1"/>
    </source>
</evidence>
<keyword evidence="3" id="KW-1185">Reference proteome</keyword>
<dbReference type="HOGENOM" id="CLU_354967_0_0_1"/>
<dbReference type="AlphaFoldDB" id="L2GYZ0"/>
<gene>
    <name evidence="2" type="ORF">VCUG_00107</name>
</gene>
<protein>
    <recommendedName>
        <fullName evidence="4">Inner centromere protein ARK-binding domain-containing protein</fullName>
    </recommendedName>
</protein>
<evidence type="ECO:0008006" key="4">
    <source>
        <dbReference type="Google" id="ProtNLM"/>
    </source>
</evidence>
<dbReference type="VEuPathDB" id="MicrosporidiaDB:VCUG_00107"/>
<evidence type="ECO:0000313" key="3">
    <source>
        <dbReference type="Proteomes" id="UP000011081"/>
    </source>
</evidence>
<dbReference type="OrthoDB" id="2193638at2759"/>
<dbReference type="GeneID" id="19877998"/>